<feature type="domain" description="D-glutamate N-acetyltransferase-like N-terminal" evidence="2">
    <location>
        <begin position="39"/>
        <end position="135"/>
    </location>
</feature>
<dbReference type="SUPFAM" id="SSF52540">
    <property type="entry name" value="P-loop containing nucleoside triphosphate hydrolases"/>
    <property type="match status" value="1"/>
</dbReference>
<dbReference type="Pfam" id="PF07755">
    <property type="entry name" value="DUF1611"/>
    <property type="match status" value="1"/>
</dbReference>
<keyword evidence="4" id="KW-1185">Reference proteome</keyword>
<dbReference type="PANTHER" id="PTHR40690">
    <property type="entry name" value="GLL3100 PROTEIN"/>
    <property type="match status" value="1"/>
</dbReference>
<dbReference type="EMBL" id="JBHSWW010000058">
    <property type="protein sequence ID" value="MFC6753033.1"/>
    <property type="molecule type" value="Genomic_DNA"/>
</dbReference>
<comment type="caution">
    <text evidence="3">The sequence shown here is derived from an EMBL/GenBank/DDBJ whole genome shotgun (WGS) entry which is preliminary data.</text>
</comment>
<sequence length="356" mass="36895">MTDERIVVLAHGKFPDRAKTALGVMRYGDQTVEAVLDRDRAGDRVADHVPDVADAPIVDSFPDALAAADGDIDALYIGIAPIGGGFEESWRPDVRAAIEAGCDVVAGLHYFLNDDAELTALAEEHGVSLRDVRRPPEDIGVATGDAGDVDADVVCTVGTDCSVGKMTASLEIVAAARDRGIDAAFVPTGQTGIMIAGWGTPIDRVISDFTAGAVEALVVEAAADHELLVVEGQGSITHPAYSAVTCGILHGSMPDALVLCHAAGREAIHGYESFPLPPLAEYVDLYEGLARPVHESSVVAGAVNTKDLDAPAADEAIESFTGETGVPAADPVRDGADRIVGGLLDGLGRDLEEVDA</sequence>
<accession>A0ABD5S9F7</accession>
<dbReference type="InterPro" id="IPR035086">
    <property type="entry name" value="DgcN-like_C"/>
</dbReference>
<evidence type="ECO:0000313" key="3">
    <source>
        <dbReference type="EMBL" id="MFC6753033.1"/>
    </source>
</evidence>
<evidence type="ECO:0000259" key="1">
    <source>
        <dbReference type="Pfam" id="PF07755"/>
    </source>
</evidence>
<dbReference type="PIRSF" id="PIRSF026760">
    <property type="entry name" value="UCP026760"/>
    <property type="match status" value="1"/>
</dbReference>
<dbReference type="Pfam" id="PF17396">
    <property type="entry name" value="DUF1611_N"/>
    <property type="match status" value="1"/>
</dbReference>
<dbReference type="InterPro" id="IPR011669">
    <property type="entry name" value="DgcN-like"/>
</dbReference>
<dbReference type="InterPro" id="IPR027417">
    <property type="entry name" value="P-loop_NTPase"/>
</dbReference>
<evidence type="ECO:0000313" key="4">
    <source>
        <dbReference type="Proteomes" id="UP001596442"/>
    </source>
</evidence>
<dbReference type="AlphaFoldDB" id="A0ABD5S9F7"/>
<dbReference type="Gene3D" id="3.40.50.720">
    <property type="entry name" value="NAD(P)-binding Rossmann-like Domain"/>
    <property type="match status" value="1"/>
</dbReference>
<gene>
    <name evidence="3" type="ORF">ACFQEU_06065</name>
</gene>
<dbReference type="Gene3D" id="3.40.50.300">
    <property type="entry name" value="P-loop containing nucleotide triphosphate hydrolases"/>
    <property type="match status" value="1"/>
</dbReference>
<evidence type="ECO:0000259" key="2">
    <source>
        <dbReference type="Pfam" id="PF17396"/>
    </source>
</evidence>
<proteinExistence type="predicted"/>
<feature type="domain" description="D-glutamate N-acetyltransferase-like C-terminal" evidence="1">
    <location>
        <begin position="141"/>
        <end position="340"/>
    </location>
</feature>
<reference evidence="3 4" key="1">
    <citation type="journal article" date="2019" name="Int. J. Syst. Evol. Microbiol.">
        <title>The Global Catalogue of Microorganisms (GCM) 10K type strain sequencing project: providing services to taxonomists for standard genome sequencing and annotation.</title>
        <authorList>
            <consortium name="The Broad Institute Genomics Platform"/>
            <consortium name="The Broad Institute Genome Sequencing Center for Infectious Disease"/>
            <person name="Wu L."/>
            <person name="Ma J."/>
        </authorList>
    </citation>
    <scope>NUCLEOTIDE SEQUENCE [LARGE SCALE GENOMIC DNA]</scope>
    <source>
        <strain evidence="3 4">CGMCC 1.3239</strain>
    </source>
</reference>
<dbReference type="RefSeq" id="WP_379780280.1">
    <property type="nucleotide sequence ID" value="NZ_JBHSWW010000058.1"/>
</dbReference>
<protein>
    <submittedName>
        <fullName evidence="3">DUF1611 domain-containing protein</fullName>
    </submittedName>
</protein>
<name>A0ABD5S9F7_9EURY</name>
<organism evidence="3 4">
    <name type="scientific">Halorubrum tibetense</name>
    <dbReference type="NCBI Taxonomy" id="175631"/>
    <lineage>
        <taxon>Archaea</taxon>
        <taxon>Methanobacteriati</taxon>
        <taxon>Methanobacteriota</taxon>
        <taxon>Stenosarchaea group</taxon>
        <taxon>Halobacteria</taxon>
        <taxon>Halobacteriales</taxon>
        <taxon>Haloferacaceae</taxon>
        <taxon>Halorubrum</taxon>
    </lineage>
</organism>
<dbReference type="PANTHER" id="PTHR40690:SF1">
    <property type="entry name" value="DUF1611 DOMAIN-CONTAINING PROTEIN"/>
    <property type="match status" value="1"/>
</dbReference>
<dbReference type="Proteomes" id="UP001596442">
    <property type="component" value="Unassembled WGS sequence"/>
</dbReference>
<dbReference type="InterPro" id="IPR035402">
    <property type="entry name" value="DgcN-like_N"/>
</dbReference>